<keyword evidence="2" id="KW-1185">Reference proteome</keyword>
<proteinExistence type="predicted"/>
<dbReference type="KEGG" id="saca:FFV09_22880"/>
<dbReference type="AlphaFoldDB" id="A0A4Y6V4M5"/>
<sequence>MFSDFAYRQEPCEIRGQPERVVLTRNKDSVNPADHEHAYKGLFTPKSIVEPGDLVRLDRLAPLIVLSLRLNTSRDKTTIMVESNGTAAVQRLKKQYDSNDNPIGEDFVTIVETPGFIRLVSGDMRQRDPGLLATTTHVLQVPINTEVPRPKDGGRPARIVFEGQSFEVAVVDSYKYPGALYVQLTEDHR</sequence>
<evidence type="ECO:0000313" key="1">
    <source>
        <dbReference type="EMBL" id="QDH23457.1"/>
    </source>
</evidence>
<organism evidence="1 2">
    <name type="scientific">Saccharibacillus brassicae</name>
    <dbReference type="NCBI Taxonomy" id="2583377"/>
    <lineage>
        <taxon>Bacteria</taxon>
        <taxon>Bacillati</taxon>
        <taxon>Bacillota</taxon>
        <taxon>Bacilli</taxon>
        <taxon>Bacillales</taxon>
        <taxon>Paenibacillaceae</taxon>
        <taxon>Saccharibacillus</taxon>
    </lineage>
</organism>
<dbReference type="OrthoDB" id="3034639at2"/>
<gene>
    <name evidence="1" type="ORF">FFV09_22880</name>
</gene>
<name>A0A4Y6V4M5_SACBS</name>
<protein>
    <submittedName>
        <fullName evidence="1">Uncharacterized protein</fullName>
    </submittedName>
</protein>
<dbReference type="RefSeq" id="WP_141449994.1">
    <property type="nucleotide sequence ID" value="NZ_CP041217.1"/>
</dbReference>
<accession>A0A4Y6V4M5</accession>
<dbReference type="EMBL" id="CP041217">
    <property type="protein sequence ID" value="QDH23457.1"/>
    <property type="molecule type" value="Genomic_DNA"/>
</dbReference>
<dbReference type="Proteomes" id="UP000316968">
    <property type="component" value="Chromosome"/>
</dbReference>
<reference evidence="1 2" key="1">
    <citation type="submission" date="2019-06" db="EMBL/GenBank/DDBJ databases">
        <title>Saccharibacillus brassicae sp. nov., an endophytic bacterium isolated from Chinese cabbage seeds (Brassica pekinensis).</title>
        <authorList>
            <person name="Jiang L."/>
            <person name="Lee J."/>
            <person name="Kim S.W."/>
        </authorList>
    </citation>
    <scope>NUCLEOTIDE SEQUENCE [LARGE SCALE GENOMIC DNA]</scope>
    <source>
        <strain evidence="2">KCTC 43072 / ATSA2</strain>
    </source>
</reference>
<evidence type="ECO:0000313" key="2">
    <source>
        <dbReference type="Proteomes" id="UP000316968"/>
    </source>
</evidence>